<comment type="cofactor">
    <cofactor evidence="12 13 14">
        <name>Zn(2+)</name>
        <dbReference type="ChEBI" id="CHEBI:29105"/>
    </cofactor>
    <text evidence="12 13 14">Binds 1 zinc ion per monomer.</text>
</comment>
<evidence type="ECO:0000259" key="16">
    <source>
        <dbReference type="PROSITE" id="PS50880"/>
    </source>
</evidence>
<dbReference type="Gene3D" id="3.90.980.10">
    <property type="entry name" value="DNA primase, catalytic core, N-terminal domain"/>
    <property type="match status" value="1"/>
</dbReference>
<dbReference type="Pfam" id="PF13155">
    <property type="entry name" value="Toprim_2"/>
    <property type="match status" value="1"/>
</dbReference>
<dbReference type="NCBIfam" id="TIGR01391">
    <property type="entry name" value="dnaG"/>
    <property type="match status" value="1"/>
</dbReference>
<dbReference type="SMART" id="SM00400">
    <property type="entry name" value="ZnF_CHCC"/>
    <property type="match status" value="1"/>
</dbReference>
<dbReference type="EC" id="2.7.7.101" evidence="12"/>
<evidence type="ECO:0000256" key="6">
    <source>
        <dbReference type="ARBA" id="ARBA00022723"/>
    </source>
</evidence>
<reference evidence="17 18" key="1">
    <citation type="submission" date="2019-02" db="EMBL/GenBank/DDBJ databases">
        <title>Deep-cultivation of Planctomycetes and their phenomic and genomic characterization uncovers novel biology.</title>
        <authorList>
            <person name="Wiegand S."/>
            <person name="Jogler M."/>
            <person name="Boedeker C."/>
            <person name="Pinto D."/>
            <person name="Vollmers J."/>
            <person name="Rivas-Marin E."/>
            <person name="Kohn T."/>
            <person name="Peeters S.H."/>
            <person name="Heuer A."/>
            <person name="Rast P."/>
            <person name="Oberbeckmann S."/>
            <person name="Bunk B."/>
            <person name="Jeske O."/>
            <person name="Meyerdierks A."/>
            <person name="Storesund J.E."/>
            <person name="Kallscheuer N."/>
            <person name="Luecker S."/>
            <person name="Lage O.M."/>
            <person name="Pohl T."/>
            <person name="Merkel B.J."/>
            <person name="Hornburger P."/>
            <person name="Mueller R.-W."/>
            <person name="Bruemmer F."/>
            <person name="Labrenz M."/>
            <person name="Spormann A.M."/>
            <person name="Op Den Camp H."/>
            <person name="Overmann J."/>
            <person name="Amann R."/>
            <person name="Jetten M.S.M."/>
            <person name="Mascher T."/>
            <person name="Medema M.H."/>
            <person name="Devos D.P."/>
            <person name="Kaster A.-K."/>
            <person name="Ovreas L."/>
            <person name="Rohde M."/>
            <person name="Galperin M.Y."/>
            <person name="Jogler C."/>
        </authorList>
    </citation>
    <scope>NUCLEOTIDE SEQUENCE [LARGE SCALE GENOMIC DNA]</scope>
    <source>
        <strain evidence="17 18">KOR34</strain>
    </source>
</reference>
<keyword evidence="3 12" id="KW-0808">Transferase</keyword>
<dbReference type="SUPFAM" id="SSF57783">
    <property type="entry name" value="Zinc beta-ribbon"/>
    <property type="match status" value="1"/>
</dbReference>
<dbReference type="InterPro" id="IPR002694">
    <property type="entry name" value="Znf_CHC2"/>
</dbReference>
<dbReference type="InterPro" id="IPR013264">
    <property type="entry name" value="DNAG_N"/>
</dbReference>
<evidence type="ECO:0000313" key="17">
    <source>
        <dbReference type="EMBL" id="TWT36333.1"/>
    </source>
</evidence>
<evidence type="ECO:0000256" key="12">
    <source>
        <dbReference type="HAMAP-Rule" id="MF_00974"/>
    </source>
</evidence>
<evidence type="ECO:0000256" key="9">
    <source>
        <dbReference type="ARBA" id="ARBA00022842"/>
    </source>
</evidence>
<keyword evidence="9" id="KW-0460">Magnesium</keyword>
<dbReference type="InterPro" id="IPR006295">
    <property type="entry name" value="DNA_primase_DnaG"/>
</dbReference>
<keyword evidence="10 12" id="KW-0238">DNA-binding</keyword>
<dbReference type="SUPFAM" id="SSF56731">
    <property type="entry name" value="DNA primase core"/>
    <property type="match status" value="1"/>
</dbReference>
<keyword evidence="8 12" id="KW-0862">Zinc</keyword>
<dbReference type="Gene3D" id="3.90.580.10">
    <property type="entry name" value="Zinc finger, CHC2-type domain"/>
    <property type="match status" value="1"/>
</dbReference>
<evidence type="ECO:0000256" key="5">
    <source>
        <dbReference type="ARBA" id="ARBA00022705"/>
    </source>
</evidence>
<feature type="region of interest" description="Disordered" evidence="15">
    <location>
        <begin position="460"/>
        <end position="485"/>
    </location>
</feature>
<proteinExistence type="inferred from homology"/>
<dbReference type="GO" id="GO:0000428">
    <property type="term" value="C:DNA-directed RNA polymerase complex"/>
    <property type="evidence" value="ECO:0007669"/>
    <property type="project" value="UniProtKB-KW"/>
</dbReference>
<evidence type="ECO:0000256" key="2">
    <source>
        <dbReference type="ARBA" id="ARBA00022515"/>
    </source>
</evidence>
<dbReference type="Pfam" id="PF01807">
    <property type="entry name" value="Zn_ribbon_DnaG"/>
    <property type="match status" value="1"/>
</dbReference>
<evidence type="ECO:0000256" key="3">
    <source>
        <dbReference type="ARBA" id="ARBA00022679"/>
    </source>
</evidence>
<feature type="zinc finger region" description="CHC2-type" evidence="12 14">
    <location>
        <begin position="40"/>
        <end position="64"/>
    </location>
</feature>
<keyword evidence="5 12" id="KW-0235">DNA replication</keyword>
<evidence type="ECO:0000256" key="11">
    <source>
        <dbReference type="ARBA" id="ARBA00023163"/>
    </source>
</evidence>
<dbReference type="AlphaFoldDB" id="A0A5C5VEA4"/>
<keyword evidence="18" id="KW-1185">Reference proteome</keyword>
<keyword evidence="1 12" id="KW-0240">DNA-directed RNA polymerase</keyword>
<dbReference type="PANTHER" id="PTHR30313">
    <property type="entry name" value="DNA PRIMASE"/>
    <property type="match status" value="1"/>
</dbReference>
<dbReference type="EMBL" id="SIHJ01000001">
    <property type="protein sequence ID" value="TWT36333.1"/>
    <property type="molecule type" value="Genomic_DNA"/>
</dbReference>
<dbReference type="Gene3D" id="3.40.1360.10">
    <property type="match status" value="1"/>
</dbReference>
<protein>
    <recommendedName>
        <fullName evidence="12 13">DNA primase</fullName>
        <ecNumber evidence="12">2.7.7.101</ecNumber>
    </recommendedName>
</protein>
<dbReference type="InterPro" id="IPR034151">
    <property type="entry name" value="TOPRIM_DnaG_bac"/>
</dbReference>
<dbReference type="PIRSF" id="PIRSF002811">
    <property type="entry name" value="DnaG"/>
    <property type="match status" value="1"/>
</dbReference>
<sequence length="670" mass="73183">MSSASPLDAKEIVRQSVDIVDLVGESYELRRQGRNYVCRCPWHDDTKPSLTVNQERQSWRCWVCDIGGDIFSFVMKRDGIGFREALELLADRAGVSLAPAHGRPAKPGGPGDKKTLYEAVAYAEQRFHRCLLESPDAAPARDYLAGRGISRESIERHRIGFAPDSWDWLKNQASAQGFSQAVLARVGLVRERDGGGCYDFFRGRVIFPIHDLQSRPIAFGGRILPQLADKGGGKYVNSPETPLYSKSNQLYALHLARESVQREGQIAVMEGYTDVVMAHQHGLANAVACCGTALVESHLKLIQRFTDSVALVLDGDDAGQRRASEVLELFVTNQVDLRILTLPENLDPCDFIATPKEGPKDGYGVEAFRELLRQAPDALQHKLNTATNGLVSPLNTHAATRAAEDVLATLAKVPTDGLAGGASMLREQSLLSSLANRLRMPQEPLRARLAVLRREHAAKPLVRKPLASSPAPQPTAPRPATPADIDPNAALLDSAYEELEDPGFPGESADPIAPEAAPSNLPVKLTTHDGELLELMLLDAECARRIAESIAVDALESSTGRALFLACRDALEVEGQVDFHWMLGTLSDERLKGALVAIDEEAQAKREGDLPQRLTDLLARHARLAQQAMRSQQKAAIAQRSLTETEELETLNNIFANLKNRQTGSLPTEG</sequence>
<keyword evidence="11 12" id="KW-0804">Transcription</keyword>
<comment type="subunit">
    <text evidence="12">Monomer. Interacts with DnaB.</text>
</comment>
<comment type="function">
    <text evidence="12 13">RNA polymerase that catalyzes the synthesis of short RNA molecules used as primers for DNA polymerase during DNA replication.</text>
</comment>
<dbReference type="Proteomes" id="UP000316714">
    <property type="component" value="Unassembled WGS sequence"/>
</dbReference>
<dbReference type="PROSITE" id="PS50880">
    <property type="entry name" value="TOPRIM"/>
    <property type="match status" value="1"/>
</dbReference>
<dbReference type="HAMAP" id="MF_00974">
    <property type="entry name" value="DNA_primase_DnaG"/>
    <property type="match status" value="1"/>
</dbReference>
<dbReference type="InterPro" id="IPR050219">
    <property type="entry name" value="DnaG_primase"/>
</dbReference>
<dbReference type="Pfam" id="PF08275">
    <property type="entry name" value="DNAG_N"/>
    <property type="match status" value="1"/>
</dbReference>
<evidence type="ECO:0000256" key="7">
    <source>
        <dbReference type="ARBA" id="ARBA00022771"/>
    </source>
</evidence>
<dbReference type="OrthoDB" id="9803773at2"/>
<accession>A0A5C5VEA4</accession>
<evidence type="ECO:0000256" key="8">
    <source>
        <dbReference type="ARBA" id="ARBA00022833"/>
    </source>
</evidence>
<dbReference type="PANTHER" id="PTHR30313:SF2">
    <property type="entry name" value="DNA PRIMASE"/>
    <property type="match status" value="1"/>
</dbReference>
<dbReference type="GO" id="GO:0006269">
    <property type="term" value="P:DNA replication, synthesis of primer"/>
    <property type="evidence" value="ECO:0007669"/>
    <property type="project" value="UniProtKB-UniRule"/>
</dbReference>
<evidence type="ECO:0000256" key="14">
    <source>
        <dbReference type="PIRSR" id="PIRSR002811-1"/>
    </source>
</evidence>
<evidence type="ECO:0000256" key="4">
    <source>
        <dbReference type="ARBA" id="ARBA00022695"/>
    </source>
</evidence>
<comment type="catalytic activity">
    <reaction evidence="12">
        <text>ssDNA + n NTP = ssDNA/pppN(pN)n-1 hybrid + (n-1) diphosphate.</text>
        <dbReference type="EC" id="2.7.7.101"/>
    </reaction>
</comment>
<dbReference type="InterPro" id="IPR006171">
    <property type="entry name" value="TOPRIM_dom"/>
</dbReference>
<comment type="similarity">
    <text evidence="12 13">Belongs to the DnaG primase family.</text>
</comment>
<feature type="domain" description="Toprim" evidence="16">
    <location>
        <begin position="264"/>
        <end position="345"/>
    </location>
</feature>
<evidence type="ECO:0000256" key="15">
    <source>
        <dbReference type="SAM" id="MobiDB-lite"/>
    </source>
</evidence>
<organism evidence="17 18">
    <name type="scientific">Posidoniimonas corsicana</name>
    <dbReference type="NCBI Taxonomy" id="1938618"/>
    <lineage>
        <taxon>Bacteria</taxon>
        <taxon>Pseudomonadati</taxon>
        <taxon>Planctomycetota</taxon>
        <taxon>Planctomycetia</taxon>
        <taxon>Pirellulales</taxon>
        <taxon>Lacipirellulaceae</taxon>
        <taxon>Posidoniimonas</taxon>
    </lineage>
</organism>
<dbReference type="GO" id="GO:1990077">
    <property type="term" value="C:primosome complex"/>
    <property type="evidence" value="ECO:0007669"/>
    <property type="project" value="UniProtKB-KW"/>
</dbReference>
<dbReference type="GO" id="GO:0003899">
    <property type="term" value="F:DNA-directed RNA polymerase activity"/>
    <property type="evidence" value="ECO:0007669"/>
    <property type="project" value="UniProtKB-UniRule"/>
</dbReference>
<evidence type="ECO:0000256" key="10">
    <source>
        <dbReference type="ARBA" id="ARBA00023125"/>
    </source>
</evidence>
<evidence type="ECO:0000256" key="1">
    <source>
        <dbReference type="ARBA" id="ARBA00022478"/>
    </source>
</evidence>
<name>A0A5C5VEA4_9BACT</name>
<dbReference type="GO" id="GO:0003677">
    <property type="term" value="F:DNA binding"/>
    <property type="evidence" value="ECO:0007669"/>
    <property type="project" value="UniProtKB-KW"/>
</dbReference>
<gene>
    <name evidence="17" type="primary">dnaG_1</name>
    <name evidence="12" type="synonym">dnaG</name>
    <name evidence="17" type="ORF">KOR34_12380</name>
</gene>
<dbReference type="CDD" id="cd03364">
    <property type="entry name" value="TOPRIM_DnaG_primases"/>
    <property type="match status" value="1"/>
</dbReference>
<evidence type="ECO:0000256" key="13">
    <source>
        <dbReference type="PIRNR" id="PIRNR002811"/>
    </source>
</evidence>
<keyword evidence="4 12" id="KW-0548">Nucleotidyltransferase</keyword>
<dbReference type="InterPro" id="IPR030846">
    <property type="entry name" value="DnaG_bac"/>
</dbReference>
<evidence type="ECO:0000313" key="18">
    <source>
        <dbReference type="Proteomes" id="UP000316714"/>
    </source>
</evidence>
<dbReference type="InterPro" id="IPR037068">
    <property type="entry name" value="DNA_primase_core_N_sf"/>
</dbReference>
<keyword evidence="2 12" id="KW-0639">Primosome</keyword>
<dbReference type="GO" id="GO:0005737">
    <property type="term" value="C:cytoplasm"/>
    <property type="evidence" value="ECO:0007669"/>
    <property type="project" value="TreeGrafter"/>
</dbReference>
<dbReference type="SMART" id="SM00493">
    <property type="entry name" value="TOPRIM"/>
    <property type="match status" value="1"/>
</dbReference>
<comment type="domain">
    <text evidence="12">Contains an N-terminal zinc-binding domain, a central core domain that contains the primase activity, and a C-terminal DnaB-binding domain.</text>
</comment>
<dbReference type="InterPro" id="IPR036977">
    <property type="entry name" value="DNA_primase_Znf_CHC2"/>
</dbReference>
<keyword evidence="6 12" id="KW-0479">Metal-binding</keyword>
<dbReference type="RefSeq" id="WP_146563155.1">
    <property type="nucleotide sequence ID" value="NZ_SIHJ01000001.1"/>
</dbReference>
<keyword evidence="7 12" id="KW-0863">Zinc-finger</keyword>
<feature type="compositionally biased region" description="Pro residues" evidence="15">
    <location>
        <begin position="471"/>
        <end position="480"/>
    </location>
</feature>
<comment type="caution">
    <text evidence="17">The sequence shown here is derived from an EMBL/GenBank/DDBJ whole genome shotgun (WGS) entry which is preliminary data.</text>
</comment>
<dbReference type="GO" id="GO:0008270">
    <property type="term" value="F:zinc ion binding"/>
    <property type="evidence" value="ECO:0007669"/>
    <property type="project" value="UniProtKB-UniRule"/>
</dbReference>